<accession>X0TTL4</accession>
<reference evidence="1" key="1">
    <citation type="journal article" date="2014" name="Front. Microbiol.">
        <title>High frequency of phylogenetically diverse reductive dehalogenase-homologous genes in deep subseafloor sedimentary metagenomes.</title>
        <authorList>
            <person name="Kawai M."/>
            <person name="Futagami T."/>
            <person name="Toyoda A."/>
            <person name="Takaki Y."/>
            <person name="Nishi S."/>
            <person name="Hori S."/>
            <person name="Arai W."/>
            <person name="Tsubouchi T."/>
            <person name="Morono Y."/>
            <person name="Uchiyama I."/>
            <person name="Ito T."/>
            <person name="Fujiyama A."/>
            <person name="Inagaki F."/>
            <person name="Takami H."/>
        </authorList>
    </citation>
    <scope>NUCLEOTIDE SEQUENCE</scope>
    <source>
        <strain evidence="1">Expedition CK06-06</strain>
    </source>
</reference>
<organism evidence="1">
    <name type="scientific">marine sediment metagenome</name>
    <dbReference type="NCBI Taxonomy" id="412755"/>
    <lineage>
        <taxon>unclassified sequences</taxon>
        <taxon>metagenomes</taxon>
        <taxon>ecological metagenomes</taxon>
    </lineage>
</organism>
<dbReference type="SUPFAM" id="SSF52540">
    <property type="entry name" value="P-loop containing nucleoside triphosphate hydrolases"/>
    <property type="match status" value="1"/>
</dbReference>
<feature type="non-terminal residue" evidence="1">
    <location>
        <position position="1"/>
    </location>
</feature>
<gene>
    <name evidence="1" type="ORF">S01H1_25686</name>
</gene>
<name>X0TTL4_9ZZZZ</name>
<dbReference type="EMBL" id="BARS01015531">
    <property type="protein sequence ID" value="GAF91502.1"/>
    <property type="molecule type" value="Genomic_DNA"/>
</dbReference>
<dbReference type="Gene3D" id="3.40.50.300">
    <property type="entry name" value="P-loop containing nucleotide triphosphate hydrolases"/>
    <property type="match status" value="1"/>
</dbReference>
<proteinExistence type="predicted"/>
<protein>
    <recommendedName>
        <fullName evidence="2">RecC C-terminal domain-containing protein</fullName>
    </recommendedName>
</protein>
<comment type="caution">
    <text evidence="1">The sequence shown here is derived from an EMBL/GenBank/DDBJ whole genome shotgun (WGS) entry which is preliminary data.</text>
</comment>
<dbReference type="AlphaFoldDB" id="X0TTL4"/>
<feature type="non-terminal residue" evidence="1">
    <location>
        <position position="283"/>
    </location>
</feature>
<evidence type="ECO:0000313" key="1">
    <source>
        <dbReference type="EMBL" id="GAF91502.1"/>
    </source>
</evidence>
<evidence type="ECO:0008006" key="2">
    <source>
        <dbReference type="Google" id="ProtNLM"/>
    </source>
</evidence>
<sequence length="283" mass="31597">ALQQERCHDLTERIEGLGIVRDLVRDIIDGIPLDKSGQKAVLEAAAKFINRQVRCENKLDKYSSNDLLGKIRELADCFDGKEEVGGLNIWEWMEDLLANASVGGLGSRPGDLYVSSIYAGGYSGRKHTFIVGLDDSRFPGAGLQDPLLLDGERKRVSGDLPTSASRMGERIADFSSLMARLRGNVTLSYCCRSLTDDREMFPSPVFLDIFRILSNNQTGDQDDLFHWLPSPVSFAPVDADCCIDSTEWWLWRMCGDEAVKDPKKLVTLHFPHLGRGMTARVER</sequence>
<dbReference type="InterPro" id="IPR027417">
    <property type="entry name" value="P-loop_NTPase"/>
</dbReference>